<keyword evidence="8" id="KW-0119">Carbohydrate metabolism</keyword>
<dbReference type="NCBIfam" id="NF006047">
    <property type="entry name" value="PRK08193.1"/>
    <property type="match status" value="1"/>
</dbReference>
<dbReference type="Proteomes" id="UP000730618">
    <property type="component" value="Unassembled WGS sequence"/>
</dbReference>
<evidence type="ECO:0000256" key="1">
    <source>
        <dbReference type="ARBA" id="ARBA00001726"/>
    </source>
</evidence>
<keyword evidence="12" id="KW-1185">Reference proteome</keyword>
<comment type="similarity">
    <text evidence="3">Belongs to the aldolase class II family. AraD/FucA subfamily.</text>
</comment>
<reference evidence="11 12" key="1">
    <citation type="submission" date="2021-06" db="EMBL/GenBank/DDBJ databases">
        <authorList>
            <person name="Criscuolo A."/>
        </authorList>
    </citation>
    <scope>NUCLEOTIDE SEQUENCE [LARGE SCALE GENOMIC DNA]</scope>
    <source>
        <strain evidence="12">CIP 111802</strain>
    </source>
</reference>
<evidence type="ECO:0000313" key="11">
    <source>
        <dbReference type="EMBL" id="CAG7643340.1"/>
    </source>
</evidence>
<feature type="domain" description="Class II aldolase/adducin N-terminal" evidence="10">
    <location>
        <begin position="7"/>
        <end position="195"/>
    </location>
</feature>
<dbReference type="InterPro" id="IPR050197">
    <property type="entry name" value="Aldolase_class_II_sugar_metab"/>
</dbReference>
<comment type="cofactor">
    <cofactor evidence="2">
        <name>Zn(2+)</name>
        <dbReference type="ChEBI" id="CHEBI:29105"/>
    </cofactor>
</comment>
<evidence type="ECO:0000259" key="10">
    <source>
        <dbReference type="SMART" id="SM01007"/>
    </source>
</evidence>
<dbReference type="NCBIfam" id="NF009003">
    <property type="entry name" value="PRK12348.1"/>
    <property type="match status" value="1"/>
</dbReference>
<evidence type="ECO:0000256" key="3">
    <source>
        <dbReference type="ARBA" id="ARBA00010037"/>
    </source>
</evidence>
<dbReference type="PANTHER" id="PTHR22789">
    <property type="entry name" value="FUCULOSE PHOSPHATE ALDOLASE"/>
    <property type="match status" value="1"/>
</dbReference>
<evidence type="ECO:0000256" key="5">
    <source>
        <dbReference type="ARBA" id="ARBA00022723"/>
    </source>
</evidence>
<comment type="caution">
    <text evidence="11">The sequence shown here is derived from an EMBL/GenBank/DDBJ whole genome shotgun (WGS) entry which is preliminary data.</text>
</comment>
<dbReference type="InterPro" id="IPR001303">
    <property type="entry name" value="Aldolase_II/adducin_N"/>
</dbReference>
<evidence type="ECO:0000256" key="9">
    <source>
        <dbReference type="NCBIfam" id="TIGR00760"/>
    </source>
</evidence>
<evidence type="ECO:0000256" key="8">
    <source>
        <dbReference type="ARBA" id="ARBA00023277"/>
    </source>
</evidence>
<evidence type="ECO:0000256" key="2">
    <source>
        <dbReference type="ARBA" id="ARBA00001947"/>
    </source>
</evidence>
<dbReference type="EC" id="5.1.3.4" evidence="4 9"/>
<dbReference type="CDD" id="cd00398">
    <property type="entry name" value="Aldolase_II"/>
    <property type="match status" value="1"/>
</dbReference>
<keyword evidence="6" id="KW-0862">Zinc</keyword>
<dbReference type="PANTHER" id="PTHR22789:SF8">
    <property type="entry name" value="L-RIBULOSE-5-PHOSPHATE 4-EPIMERASE SGBE"/>
    <property type="match status" value="1"/>
</dbReference>
<proteinExistence type="inferred from homology"/>
<evidence type="ECO:0000256" key="7">
    <source>
        <dbReference type="ARBA" id="ARBA00023235"/>
    </source>
</evidence>
<name>A0ABM8VI36_9BACL</name>
<comment type="catalytic activity">
    <reaction evidence="1">
        <text>L-ribulose 5-phosphate = D-xylulose 5-phosphate</text>
        <dbReference type="Rhea" id="RHEA:22368"/>
        <dbReference type="ChEBI" id="CHEBI:57737"/>
        <dbReference type="ChEBI" id="CHEBI:58226"/>
        <dbReference type="EC" id="5.1.3.4"/>
    </reaction>
</comment>
<evidence type="ECO:0000256" key="6">
    <source>
        <dbReference type="ARBA" id="ARBA00022833"/>
    </source>
</evidence>
<dbReference type="InterPro" id="IPR004661">
    <property type="entry name" value="AraD"/>
</dbReference>
<evidence type="ECO:0000313" key="12">
    <source>
        <dbReference type="Proteomes" id="UP000730618"/>
    </source>
</evidence>
<dbReference type="Pfam" id="PF00596">
    <property type="entry name" value="Aldolase_II"/>
    <property type="match status" value="1"/>
</dbReference>
<sequence>MLEALKREVWEANLALPRHGLVTFTWGNASGIDRTSGLVVIKPSGVPYEDLLPDDMVVVDLQGSVVEGRLKPSSDTPTHVVLYQAFPAIGGVVHTHSPWATSWAQAGLAIPALGTTHADYFYGEIPCTRAMTGAEIQGAYEAETGRVIVETFAGLDPLEVPGVLVHSHAPFNWGTDAHNAVHNAVVLEEVAKMALHTFALRPGVPAMDRTLLDRHFLRKHGAKAYYGQK</sequence>
<dbReference type="SMART" id="SM01007">
    <property type="entry name" value="Aldolase_II"/>
    <property type="match status" value="1"/>
</dbReference>
<keyword evidence="5" id="KW-0479">Metal-binding</keyword>
<organism evidence="11 12">
    <name type="scientific">Paenibacillus allorhizosphaerae</name>
    <dbReference type="NCBI Taxonomy" id="2849866"/>
    <lineage>
        <taxon>Bacteria</taxon>
        <taxon>Bacillati</taxon>
        <taxon>Bacillota</taxon>
        <taxon>Bacilli</taxon>
        <taxon>Bacillales</taxon>
        <taxon>Paenibacillaceae</taxon>
        <taxon>Paenibacillus</taxon>
    </lineage>
</organism>
<dbReference type="RefSeq" id="WP_218099313.1">
    <property type="nucleotide sequence ID" value="NZ_CAJVCE010000007.1"/>
</dbReference>
<dbReference type="EMBL" id="CAJVCE010000007">
    <property type="protein sequence ID" value="CAG7643340.1"/>
    <property type="molecule type" value="Genomic_DNA"/>
</dbReference>
<keyword evidence="7 11" id="KW-0413">Isomerase</keyword>
<evidence type="ECO:0000256" key="4">
    <source>
        <dbReference type="ARBA" id="ARBA00013186"/>
    </source>
</evidence>
<accession>A0ABM8VI36</accession>
<dbReference type="GO" id="GO:0008742">
    <property type="term" value="F:L-ribulose-phosphate 4-epimerase activity"/>
    <property type="evidence" value="ECO:0007669"/>
    <property type="project" value="UniProtKB-EC"/>
</dbReference>
<gene>
    <name evidence="11" type="primary">araD</name>
    <name evidence="11" type="ORF">PAECIP111802_02997</name>
</gene>
<dbReference type="NCBIfam" id="TIGR00760">
    <property type="entry name" value="araD"/>
    <property type="match status" value="1"/>
</dbReference>
<protein>
    <recommendedName>
        <fullName evidence="4 9">L-ribulose-5-phosphate 4-epimerase</fullName>
        <ecNumber evidence="4 9">5.1.3.4</ecNumber>
    </recommendedName>
</protein>